<evidence type="ECO:0000313" key="2">
    <source>
        <dbReference type="Proteomes" id="UP000798662"/>
    </source>
</evidence>
<protein>
    <submittedName>
        <fullName evidence="1">Uncharacterized protein</fullName>
    </submittedName>
</protein>
<gene>
    <name evidence="1" type="ORF">I4F81_002749</name>
</gene>
<dbReference type="Proteomes" id="UP000798662">
    <property type="component" value="Chromosome 1"/>
</dbReference>
<comment type="caution">
    <text evidence="1">The sequence shown here is derived from an EMBL/GenBank/DDBJ whole genome shotgun (WGS) entry which is preliminary data.</text>
</comment>
<dbReference type="EMBL" id="CM020618">
    <property type="protein sequence ID" value="KAK1860160.1"/>
    <property type="molecule type" value="Genomic_DNA"/>
</dbReference>
<keyword evidence="2" id="KW-1185">Reference proteome</keyword>
<proteinExistence type="predicted"/>
<name>A0ACC3BQA5_PYRYE</name>
<reference evidence="1" key="1">
    <citation type="submission" date="2019-11" db="EMBL/GenBank/DDBJ databases">
        <title>Nori genome reveals adaptations in red seaweeds to the harsh intertidal environment.</title>
        <authorList>
            <person name="Wang D."/>
            <person name="Mao Y."/>
        </authorList>
    </citation>
    <scope>NUCLEOTIDE SEQUENCE</scope>
    <source>
        <tissue evidence="1">Gametophyte</tissue>
    </source>
</reference>
<accession>A0ACC3BQA5</accession>
<organism evidence="1 2">
    <name type="scientific">Pyropia yezoensis</name>
    <name type="common">Susabi-nori</name>
    <name type="synonym">Porphyra yezoensis</name>
    <dbReference type="NCBI Taxonomy" id="2788"/>
    <lineage>
        <taxon>Eukaryota</taxon>
        <taxon>Rhodophyta</taxon>
        <taxon>Bangiophyceae</taxon>
        <taxon>Bangiales</taxon>
        <taxon>Bangiaceae</taxon>
        <taxon>Pyropia</taxon>
    </lineage>
</organism>
<evidence type="ECO:0000313" key="1">
    <source>
        <dbReference type="EMBL" id="KAK1860160.1"/>
    </source>
</evidence>
<sequence>MADRLLPLELIDTCIGRRLWVIMRGDVEFVGVLRGFDEFVNMVLDDVTEYTRATDGSGEVEQIARETVLLNGNNVCMLAPGSRGPAAKAARPFRPVPPAAAATAEGGGGGKAAAAAGLRLPPPTAAP</sequence>